<dbReference type="Proteomes" id="UP000199040">
    <property type="component" value="Unassembled WGS sequence"/>
</dbReference>
<dbReference type="InterPro" id="IPR011992">
    <property type="entry name" value="EF-hand-dom_pair"/>
</dbReference>
<feature type="signal peptide" evidence="2">
    <location>
        <begin position="1"/>
        <end position="26"/>
    </location>
</feature>
<dbReference type="GO" id="GO:0005509">
    <property type="term" value="F:calcium ion binding"/>
    <property type="evidence" value="ECO:0007669"/>
    <property type="project" value="InterPro"/>
</dbReference>
<feature type="compositionally biased region" description="Acidic residues" evidence="1">
    <location>
        <begin position="83"/>
        <end position="110"/>
    </location>
</feature>
<feature type="domain" description="EF-hand" evidence="3">
    <location>
        <begin position="32"/>
        <end position="58"/>
    </location>
</feature>
<evidence type="ECO:0000259" key="3">
    <source>
        <dbReference type="PROSITE" id="PS50222"/>
    </source>
</evidence>
<sequence>MKRNWINGIGGTLVLFSLLGAGGAFAQEDNGFNDWDSDGNGAINYEEWDAGFDDEGIFDTWDANDDDVIDDTEYGEGIYNAYDQDESGDLTEDEYGDFNDDAGDEGFWDV</sequence>
<dbReference type="RefSeq" id="WP_092843154.1">
    <property type="nucleotide sequence ID" value="NZ_FOPY01000002.1"/>
</dbReference>
<dbReference type="PROSITE" id="PS50222">
    <property type="entry name" value="EF_HAND_2"/>
    <property type="match status" value="1"/>
</dbReference>
<proteinExistence type="predicted"/>
<dbReference type="SUPFAM" id="SSF47473">
    <property type="entry name" value="EF-hand"/>
    <property type="match status" value="1"/>
</dbReference>
<protein>
    <recommendedName>
        <fullName evidence="3">EF-hand domain-containing protein</fullName>
    </recommendedName>
</protein>
<dbReference type="PROSITE" id="PS00018">
    <property type="entry name" value="EF_HAND_1"/>
    <property type="match status" value="2"/>
</dbReference>
<evidence type="ECO:0000256" key="2">
    <source>
        <dbReference type="SAM" id="SignalP"/>
    </source>
</evidence>
<keyword evidence="5" id="KW-1185">Reference proteome</keyword>
<evidence type="ECO:0000256" key="1">
    <source>
        <dbReference type="SAM" id="MobiDB-lite"/>
    </source>
</evidence>
<feature type="chain" id="PRO_5011658636" description="EF-hand domain-containing protein" evidence="2">
    <location>
        <begin position="27"/>
        <end position="110"/>
    </location>
</feature>
<dbReference type="InterPro" id="IPR002048">
    <property type="entry name" value="EF_hand_dom"/>
</dbReference>
<evidence type="ECO:0000313" key="5">
    <source>
        <dbReference type="Proteomes" id="UP000199040"/>
    </source>
</evidence>
<dbReference type="EMBL" id="FOPY01000002">
    <property type="protein sequence ID" value="SFH27321.1"/>
    <property type="molecule type" value="Genomic_DNA"/>
</dbReference>
<feature type="region of interest" description="Disordered" evidence="1">
    <location>
        <begin position="80"/>
        <end position="110"/>
    </location>
</feature>
<dbReference type="InterPro" id="IPR018247">
    <property type="entry name" value="EF_Hand_1_Ca_BS"/>
</dbReference>
<keyword evidence="2" id="KW-0732">Signal</keyword>
<dbReference type="AlphaFoldDB" id="A0A1I2YRS2"/>
<gene>
    <name evidence="4" type="ORF">SAMN04487959_10251</name>
</gene>
<organism evidence="4 5">
    <name type="scientific">Modicisalibacter xianhensis</name>
    <dbReference type="NCBI Taxonomy" id="442341"/>
    <lineage>
        <taxon>Bacteria</taxon>
        <taxon>Pseudomonadati</taxon>
        <taxon>Pseudomonadota</taxon>
        <taxon>Gammaproteobacteria</taxon>
        <taxon>Oceanospirillales</taxon>
        <taxon>Halomonadaceae</taxon>
        <taxon>Modicisalibacter</taxon>
    </lineage>
</organism>
<name>A0A1I2YRS2_9GAMM</name>
<reference evidence="4 5" key="1">
    <citation type="submission" date="2016-10" db="EMBL/GenBank/DDBJ databases">
        <authorList>
            <person name="de Groot N.N."/>
        </authorList>
    </citation>
    <scope>NUCLEOTIDE SEQUENCE [LARGE SCALE GENOMIC DNA]</scope>
    <source>
        <strain evidence="4 5">CGMCC 1.6848</strain>
    </source>
</reference>
<evidence type="ECO:0000313" key="4">
    <source>
        <dbReference type="EMBL" id="SFH27321.1"/>
    </source>
</evidence>
<accession>A0A1I2YRS2</accession>